<evidence type="ECO:0000256" key="1">
    <source>
        <dbReference type="SAM" id="MobiDB-lite"/>
    </source>
</evidence>
<accession>A0A391NZ79</accession>
<name>A0A391NZ79_9FIRM</name>
<reference evidence="4" key="1">
    <citation type="submission" date="2018-09" db="EMBL/GenBank/DDBJ databases">
        <title>Draft Genome Sequence of Mediterraneibacter sp. KCTC 15684.</title>
        <authorList>
            <person name="Kim J.S."/>
            <person name="Han K.I."/>
            <person name="Suh M.K."/>
            <person name="Lee K.C."/>
            <person name="Eom M.K."/>
            <person name="Lee J.H."/>
            <person name="Park S.H."/>
            <person name="Kang S.W."/>
            <person name="Park J.E."/>
            <person name="Oh B.S."/>
            <person name="Yu S.Y."/>
            <person name="Choi S.H."/>
            <person name="Lee D.H."/>
            <person name="Yoon H."/>
            <person name="Kim B."/>
            <person name="Yang S.J."/>
            <person name="Lee J.S."/>
        </authorList>
    </citation>
    <scope>NUCLEOTIDE SEQUENCE [LARGE SCALE GENOMIC DNA]</scope>
    <source>
        <strain evidence="4">KCTC 15684</strain>
    </source>
</reference>
<feature type="region of interest" description="Disordered" evidence="1">
    <location>
        <begin position="23"/>
        <end position="113"/>
    </location>
</feature>
<feature type="compositionally biased region" description="Polar residues" evidence="1">
    <location>
        <begin position="102"/>
        <end position="113"/>
    </location>
</feature>
<protein>
    <recommendedName>
        <fullName evidence="5">Lipoprotein</fullName>
    </recommendedName>
</protein>
<keyword evidence="4" id="KW-1185">Reference proteome</keyword>
<feature type="compositionally biased region" description="Acidic residues" evidence="1">
    <location>
        <begin position="73"/>
        <end position="90"/>
    </location>
</feature>
<dbReference type="AlphaFoldDB" id="A0A391NZ79"/>
<evidence type="ECO:0000313" key="3">
    <source>
        <dbReference type="EMBL" id="GCA66127.1"/>
    </source>
</evidence>
<feature type="signal peptide" evidence="2">
    <location>
        <begin position="1"/>
        <end position="22"/>
    </location>
</feature>
<keyword evidence="2" id="KW-0732">Signal</keyword>
<gene>
    <name evidence="3" type="ORF">KGMB01110_05630</name>
</gene>
<sequence>MKIWKRVLMVSMCVLLMTGITACGRNNADNGAGVNEATEGTDKKNEMNGAGTYNTDERDNGTDNAGNGAADQVIDDATDGVDDLTDDVTDGIDKTADDLTKDQSQTNNDSVKK</sequence>
<dbReference type="EMBL" id="BHGK01000001">
    <property type="protein sequence ID" value="GCA66127.1"/>
    <property type="molecule type" value="Genomic_DNA"/>
</dbReference>
<evidence type="ECO:0000313" key="4">
    <source>
        <dbReference type="Proteomes" id="UP000265643"/>
    </source>
</evidence>
<evidence type="ECO:0000256" key="2">
    <source>
        <dbReference type="SAM" id="SignalP"/>
    </source>
</evidence>
<dbReference type="PROSITE" id="PS51257">
    <property type="entry name" value="PROKAR_LIPOPROTEIN"/>
    <property type="match status" value="1"/>
</dbReference>
<dbReference type="Proteomes" id="UP000265643">
    <property type="component" value="Unassembled WGS sequence"/>
</dbReference>
<comment type="caution">
    <text evidence="3">The sequence shown here is derived from an EMBL/GenBank/DDBJ whole genome shotgun (WGS) entry which is preliminary data.</text>
</comment>
<feature type="chain" id="PRO_5039348428" description="Lipoprotein" evidence="2">
    <location>
        <begin position="23"/>
        <end position="113"/>
    </location>
</feature>
<organism evidence="3 4">
    <name type="scientific">Mediterraneibacter butyricigenes</name>
    <dbReference type="NCBI Taxonomy" id="2316025"/>
    <lineage>
        <taxon>Bacteria</taxon>
        <taxon>Bacillati</taxon>
        <taxon>Bacillota</taxon>
        <taxon>Clostridia</taxon>
        <taxon>Lachnospirales</taxon>
        <taxon>Lachnospiraceae</taxon>
        <taxon>Mediterraneibacter</taxon>
    </lineage>
</organism>
<feature type="compositionally biased region" description="Basic and acidic residues" evidence="1">
    <location>
        <begin position="91"/>
        <end position="101"/>
    </location>
</feature>
<proteinExistence type="predicted"/>
<evidence type="ECO:0008006" key="5">
    <source>
        <dbReference type="Google" id="ProtNLM"/>
    </source>
</evidence>
<dbReference type="RefSeq" id="WP_119297494.1">
    <property type="nucleotide sequence ID" value="NZ_BHGK01000001.1"/>
</dbReference>